<evidence type="ECO:0000256" key="12">
    <source>
        <dbReference type="ARBA" id="ARBA00022958"/>
    </source>
</evidence>
<name>A0A2H0LVS8_9BACT</name>
<dbReference type="Pfam" id="PF03309">
    <property type="entry name" value="Pan_kinase"/>
    <property type="match status" value="1"/>
</dbReference>
<evidence type="ECO:0000256" key="6">
    <source>
        <dbReference type="ARBA" id="ARBA00012102"/>
    </source>
</evidence>
<evidence type="ECO:0000256" key="9">
    <source>
        <dbReference type="ARBA" id="ARBA00022741"/>
    </source>
</evidence>
<keyword evidence="9 16" id="KW-0547">Nucleotide-binding</keyword>
<dbReference type="GO" id="GO:0046872">
    <property type="term" value="F:metal ion binding"/>
    <property type="evidence" value="ECO:0007669"/>
    <property type="project" value="UniProtKB-KW"/>
</dbReference>
<evidence type="ECO:0000313" key="17">
    <source>
        <dbReference type="EMBL" id="PIQ88457.1"/>
    </source>
</evidence>
<dbReference type="PANTHER" id="PTHR34265">
    <property type="entry name" value="TYPE III PANTOTHENATE KINASE"/>
    <property type="match status" value="1"/>
</dbReference>
<comment type="function">
    <text evidence="16">Catalyzes the phosphorylation of pantothenate (Pan), the first step in CoA biosynthesis.</text>
</comment>
<evidence type="ECO:0000256" key="16">
    <source>
        <dbReference type="HAMAP-Rule" id="MF_01274"/>
    </source>
</evidence>
<evidence type="ECO:0000256" key="11">
    <source>
        <dbReference type="ARBA" id="ARBA00022840"/>
    </source>
</evidence>
<feature type="binding site" evidence="16">
    <location>
        <position position="126"/>
    </location>
    <ligand>
        <name>ATP</name>
        <dbReference type="ChEBI" id="CHEBI:30616"/>
    </ligand>
</feature>
<dbReference type="PANTHER" id="PTHR34265:SF1">
    <property type="entry name" value="TYPE III PANTOTHENATE KINASE"/>
    <property type="match status" value="1"/>
</dbReference>
<gene>
    <name evidence="16" type="primary">coaX</name>
    <name evidence="17" type="ORF">COV72_08230</name>
</gene>
<dbReference type="InterPro" id="IPR043129">
    <property type="entry name" value="ATPase_NBD"/>
</dbReference>
<feature type="binding site" evidence="16">
    <location>
        <position position="178"/>
    </location>
    <ligand>
        <name>substrate</name>
    </ligand>
</feature>
<dbReference type="EC" id="2.7.1.33" evidence="6 16"/>
<dbReference type="Proteomes" id="UP000229641">
    <property type="component" value="Unassembled WGS sequence"/>
</dbReference>
<evidence type="ECO:0000256" key="15">
    <source>
        <dbReference type="ARBA" id="ARBA00040883"/>
    </source>
</evidence>
<keyword evidence="16" id="KW-0479">Metal-binding</keyword>
<keyword evidence="10 16" id="KW-0418">Kinase</keyword>
<reference evidence="17 18" key="1">
    <citation type="submission" date="2017-09" db="EMBL/GenBank/DDBJ databases">
        <title>Depth-based differentiation of microbial function through sediment-hosted aquifers and enrichment of novel symbionts in the deep terrestrial subsurface.</title>
        <authorList>
            <person name="Probst A.J."/>
            <person name="Ladd B."/>
            <person name="Jarett J.K."/>
            <person name="Geller-Mcgrath D.E."/>
            <person name="Sieber C.M."/>
            <person name="Emerson J.B."/>
            <person name="Anantharaman K."/>
            <person name="Thomas B.C."/>
            <person name="Malmstrom R."/>
            <person name="Stieglmeier M."/>
            <person name="Klingl A."/>
            <person name="Woyke T."/>
            <person name="Ryan C.M."/>
            <person name="Banfield J.F."/>
        </authorList>
    </citation>
    <scope>NUCLEOTIDE SEQUENCE [LARGE SCALE GENOMIC DNA]</scope>
    <source>
        <strain evidence="17">CG11_big_fil_rev_8_21_14_0_20_42_13</strain>
    </source>
</reference>
<dbReference type="NCBIfam" id="NF009855">
    <property type="entry name" value="PRK13321.1"/>
    <property type="match status" value="1"/>
</dbReference>
<comment type="similarity">
    <text evidence="14 16">Belongs to the type III pantothenate kinase family.</text>
</comment>
<dbReference type="EMBL" id="PCWA01000106">
    <property type="protein sequence ID" value="PIQ88457.1"/>
    <property type="molecule type" value="Genomic_DNA"/>
</dbReference>
<dbReference type="HAMAP" id="MF_01274">
    <property type="entry name" value="Pantothen_kinase_3"/>
    <property type="match status" value="1"/>
</dbReference>
<sequence>MKRLAIDIGNTNISFGIFSGEKGGRPQRTFNIATKKYTSSKLKTALAKNMIKNIIICSVVPEATRRLKKDLKNIFKINPSVVGRNIKVPIDNLYRKPAQVGQDRLVNAYAGVIFYGAPLIVVDFGTAITFDVISRNKEYLGGNIFPGLNISLDALYERTALLPKIKLEKPKELIGGDTKQSILSGIIYGVAALTDNMCERVKKIIGKQAKVLATGGSADLIRKYCRQIDMIDQSLTLKGLNALLGNPS</sequence>
<feature type="binding site" evidence="16">
    <location>
        <position position="94"/>
    </location>
    <ligand>
        <name>substrate</name>
    </ligand>
</feature>
<comment type="caution">
    <text evidence="17">The sequence shown here is derived from an EMBL/GenBank/DDBJ whole genome shotgun (WGS) entry which is preliminary data.</text>
</comment>
<dbReference type="GO" id="GO:0004594">
    <property type="term" value="F:pantothenate kinase activity"/>
    <property type="evidence" value="ECO:0007669"/>
    <property type="project" value="UniProtKB-UniRule"/>
</dbReference>
<evidence type="ECO:0000256" key="7">
    <source>
        <dbReference type="ARBA" id="ARBA00022490"/>
    </source>
</evidence>
<dbReference type="UniPathway" id="UPA00241">
    <property type="reaction ID" value="UER00352"/>
</dbReference>
<comment type="catalytic activity">
    <reaction evidence="1 16">
        <text>(R)-pantothenate + ATP = (R)-4'-phosphopantothenate + ADP + H(+)</text>
        <dbReference type="Rhea" id="RHEA:16373"/>
        <dbReference type="ChEBI" id="CHEBI:10986"/>
        <dbReference type="ChEBI" id="CHEBI:15378"/>
        <dbReference type="ChEBI" id="CHEBI:29032"/>
        <dbReference type="ChEBI" id="CHEBI:30616"/>
        <dbReference type="ChEBI" id="CHEBI:456216"/>
        <dbReference type="EC" id="2.7.1.33"/>
    </reaction>
</comment>
<dbReference type="GO" id="GO:0005737">
    <property type="term" value="C:cytoplasm"/>
    <property type="evidence" value="ECO:0007669"/>
    <property type="project" value="UniProtKB-SubCell"/>
</dbReference>
<dbReference type="CDD" id="cd24015">
    <property type="entry name" value="ASKHA_NBD_PanK-III"/>
    <property type="match status" value="1"/>
</dbReference>
<evidence type="ECO:0000256" key="5">
    <source>
        <dbReference type="ARBA" id="ARBA00011738"/>
    </source>
</evidence>
<comment type="cofactor">
    <cofactor evidence="16">
        <name>NH4(+)</name>
        <dbReference type="ChEBI" id="CHEBI:28938"/>
    </cofactor>
    <cofactor evidence="16">
        <name>K(+)</name>
        <dbReference type="ChEBI" id="CHEBI:29103"/>
    </cofactor>
    <text evidence="16">A monovalent cation. Ammonium or potassium.</text>
</comment>
<evidence type="ECO:0000256" key="1">
    <source>
        <dbReference type="ARBA" id="ARBA00001206"/>
    </source>
</evidence>
<dbReference type="SUPFAM" id="SSF53067">
    <property type="entry name" value="Actin-like ATPase domain"/>
    <property type="match status" value="2"/>
</dbReference>
<dbReference type="NCBIfam" id="TIGR00671">
    <property type="entry name" value="baf"/>
    <property type="match status" value="1"/>
</dbReference>
<comment type="subunit">
    <text evidence="5 16">Homodimer.</text>
</comment>
<feature type="active site" description="Proton acceptor" evidence="16">
    <location>
        <position position="103"/>
    </location>
</feature>
<protein>
    <recommendedName>
        <fullName evidence="15 16">Type III pantothenate kinase</fullName>
        <ecNumber evidence="6 16">2.7.1.33</ecNumber>
    </recommendedName>
    <alternativeName>
        <fullName evidence="16">PanK-III</fullName>
    </alternativeName>
    <alternativeName>
        <fullName evidence="16">Pantothenic acid kinase</fullName>
    </alternativeName>
</protein>
<evidence type="ECO:0000313" key="18">
    <source>
        <dbReference type="Proteomes" id="UP000229641"/>
    </source>
</evidence>
<evidence type="ECO:0000256" key="2">
    <source>
        <dbReference type="ARBA" id="ARBA00001958"/>
    </source>
</evidence>
<dbReference type="GO" id="GO:0015937">
    <property type="term" value="P:coenzyme A biosynthetic process"/>
    <property type="evidence" value="ECO:0007669"/>
    <property type="project" value="UniProtKB-UniRule"/>
</dbReference>
<evidence type="ECO:0000256" key="14">
    <source>
        <dbReference type="ARBA" id="ARBA00038036"/>
    </source>
</evidence>
<organism evidence="17 18">
    <name type="scientific">Candidatus Ghiorseimicrobium undicola</name>
    <dbReference type="NCBI Taxonomy" id="1974746"/>
    <lineage>
        <taxon>Bacteria</taxon>
        <taxon>Pseudomonadati</taxon>
        <taxon>Candidatus Omnitrophota</taxon>
        <taxon>Candidatus Ghiorseimicrobium</taxon>
    </lineage>
</organism>
<evidence type="ECO:0000256" key="10">
    <source>
        <dbReference type="ARBA" id="ARBA00022777"/>
    </source>
</evidence>
<dbReference type="AlphaFoldDB" id="A0A2H0LVS8"/>
<evidence type="ECO:0000256" key="8">
    <source>
        <dbReference type="ARBA" id="ARBA00022679"/>
    </source>
</evidence>
<feature type="binding site" evidence="16">
    <location>
        <begin position="7"/>
        <end position="14"/>
    </location>
    <ligand>
        <name>ATP</name>
        <dbReference type="ChEBI" id="CHEBI:30616"/>
    </ligand>
</feature>
<feature type="binding site" evidence="16">
    <location>
        <begin position="101"/>
        <end position="104"/>
    </location>
    <ligand>
        <name>substrate</name>
    </ligand>
</feature>
<evidence type="ECO:0000256" key="13">
    <source>
        <dbReference type="ARBA" id="ARBA00022993"/>
    </source>
</evidence>
<accession>A0A2H0LVS8</accession>
<proteinExistence type="inferred from homology"/>
<keyword evidence="13 16" id="KW-0173">Coenzyme A biosynthesis</keyword>
<evidence type="ECO:0000256" key="4">
    <source>
        <dbReference type="ARBA" id="ARBA00005225"/>
    </source>
</evidence>
<comment type="cofactor">
    <cofactor evidence="2">
        <name>K(+)</name>
        <dbReference type="ChEBI" id="CHEBI:29103"/>
    </cofactor>
</comment>
<dbReference type="InterPro" id="IPR004619">
    <property type="entry name" value="Type_III_PanK"/>
</dbReference>
<dbReference type="GO" id="GO:0005524">
    <property type="term" value="F:ATP binding"/>
    <property type="evidence" value="ECO:0007669"/>
    <property type="project" value="UniProtKB-UniRule"/>
</dbReference>
<comment type="subcellular location">
    <subcellularLocation>
        <location evidence="3 16">Cytoplasm</location>
    </subcellularLocation>
</comment>
<dbReference type="Gene3D" id="3.30.420.40">
    <property type="match status" value="2"/>
</dbReference>
<keyword evidence="8 16" id="KW-0808">Transferase</keyword>
<keyword evidence="7 16" id="KW-0963">Cytoplasm</keyword>
<feature type="binding site" evidence="16">
    <location>
        <position position="123"/>
    </location>
    <ligand>
        <name>K(+)</name>
        <dbReference type="ChEBI" id="CHEBI:29103"/>
    </ligand>
</feature>
<keyword evidence="12 16" id="KW-0630">Potassium</keyword>
<keyword evidence="11 16" id="KW-0067">ATP-binding</keyword>
<evidence type="ECO:0000256" key="3">
    <source>
        <dbReference type="ARBA" id="ARBA00004496"/>
    </source>
</evidence>
<comment type="pathway">
    <text evidence="4 16">Cofactor biosynthesis; coenzyme A biosynthesis; CoA from (R)-pantothenate: step 1/5.</text>
</comment>